<evidence type="ECO:0000313" key="2">
    <source>
        <dbReference type="EMBL" id="GFR41427.1"/>
    </source>
</evidence>
<protein>
    <submittedName>
        <fullName evidence="2">Uncharacterized protein</fullName>
    </submittedName>
</protein>
<feature type="compositionally biased region" description="Acidic residues" evidence="1">
    <location>
        <begin position="35"/>
        <end position="50"/>
    </location>
</feature>
<sequence length="282" mass="29966">MTESDEELSPLSSEGDLLSWSSDDEDIDKANGLDGVDEEADQTEGDDADGEGNTGAGLPIGSGAALGLLNMQPPGAYLEQDAQPSNAQATEGGVTPDLLPCMQSPVLRPGKLVFNTHQNREATLLHSSPGGSRMALAYEGGRYDDGRMIKIDKLRVCPIGGRHDLRRSLVSGPSVGRQAVLILRGTYAGQLGVVDAGYMGGSEARLRPIDAEGRENRAVNIDAVNVHALADAELAFRSFESPQRDALRPFLAPDQSQGPSTSSSSLYQLKHRHLPPFDVFSS</sequence>
<comment type="caution">
    <text evidence="2">The sequence shown here is derived from an EMBL/GenBank/DDBJ whole genome shotgun (WGS) entry which is preliminary data.</text>
</comment>
<reference evidence="2 3" key="1">
    <citation type="journal article" date="2021" name="Sci. Rep.">
        <title>Genome sequencing of the multicellular alga Astrephomene provides insights into convergent evolution of germ-soma differentiation.</title>
        <authorList>
            <person name="Yamashita S."/>
            <person name="Yamamoto K."/>
            <person name="Matsuzaki R."/>
            <person name="Suzuki S."/>
            <person name="Yamaguchi H."/>
            <person name="Hirooka S."/>
            <person name="Minakuchi Y."/>
            <person name="Miyagishima S."/>
            <person name="Kawachi M."/>
            <person name="Toyoda A."/>
            <person name="Nozaki H."/>
        </authorList>
    </citation>
    <scope>NUCLEOTIDE SEQUENCE [LARGE SCALE GENOMIC DNA]</scope>
    <source>
        <strain evidence="2 3">NIES-4017</strain>
    </source>
</reference>
<proteinExistence type="predicted"/>
<dbReference type="EMBL" id="BMAR01000001">
    <property type="protein sequence ID" value="GFR41427.1"/>
    <property type="molecule type" value="Genomic_DNA"/>
</dbReference>
<feature type="region of interest" description="Disordered" evidence="1">
    <location>
        <begin position="1"/>
        <end position="59"/>
    </location>
</feature>
<keyword evidence="3" id="KW-1185">Reference proteome</keyword>
<feature type="compositionally biased region" description="Low complexity" evidence="1">
    <location>
        <begin position="9"/>
        <end position="19"/>
    </location>
</feature>
<name>A0AAD3DJ94_9CHLO</name>
<organism evidence="2 3">
    <name type="scientific">Astrephomene gubernaculifera</name>
    <dbReference type="NCBI Taxonomy" id="47775"/>
    <lineage>
        <taxon>Eukaryota</taxon>
        <taxon>Viridiplantae</taxon>
        <taxon>Chlorophyta</taxon>
        <taxon>core chlorophytes</taxon>
        <taxon>Chlorophyceae</taxon>
        <taxon>CS clade</taxon>
        <taxon>Chlamydomonadales</taxon>
        <taxon>Astrephomenaceae</taxon>
        <taxon>Astrephomene</taxon>
    </lineage>
</organism>
<evidence type="ECO:0000313" key="3">
    <source>
        <dbReference type="Proteomes" id="UP001054857"/>
    </source>
</evidence>
<evidence type="ECO:0000256" key="1">
    <source>
        <dbReference type="SAM" id="MobiDB-lite"/>
    </source>
</evidence>
<dbReference type="AlphaFoldDB" id="A0AAD3DJ94"/>
<accession>A0AAD3DJ94</accession>
<dbReference type="Proteomes" id="UP001054857">
    <property type="component" value="Unassembled WGS sequence"/>
</dbReference>
<gene>
    <name evidence="2" type="ORF">Agub_g2114</name>
</gene>